<dbReference type="Proteomes" id="UP000595814">
    <property type="component" value="Chromosome"/>
</dbReference>
<reference evidence="1 2" key="1">
    <citation type="journal article" date="2022" name="Int. J. Syst. Evol. Microbiol.">
        <title>Miniphocaeibacter halophilus sp. nov., an ammonium-tolerant acetate-producing bacterium isolated from a biogas system.</title>
        <authorList>
            <person name="Schnurer A."/>
            <person name="Singh A."/>
            <person name="Bi S."/>
            <person name="Qiao W."/>
            <person name="Westerholm M."/>
        </authorList>
    </citation>
    <scope>NUCLEOTIDE SEQUENCE [LARGE SCALE GENOMIC DNA]</scope>
    <source>
        <strain evidence="1 2">AMB_01</strain>
    </source>
</reference>
<protein>
    <submittedName>
        <fullName evidence="1">DUF421 domain-containing protein</fullName>
    </submittedName>
</protein>
<proteinExistence type="predicted"/>
<organism evidence="1 2">
    <name type="scientific">Miniphocaeibacter halophilus</name>
    <dbReference type="NCBI Taxonomy" id="2931922"/>
    <lineage>
        <taxon>Bacteria</taxon>
        <taxon>Bacillati</taxon>
        <taxon>Bacillota</taxon>
        <taxon>Tissierellia</taxon>
        <taxon>Tissierellales</taxon>
        <taxon>Peptoniphilaceae</taxon>
        <taxon>Miniphocaeibacter</taxon>
    </lineage>
</organism>
<dbReference type="EMBL" id="CP066744">
    <property type="protein sequence ID" value="QQK08866.1"/>
    <property type="molecule type" value="Genomic_DNA"/>
</dbReference>
<evidence type="ECO:0000313" key="2">
    <source>
        <dbReference type="Proteomes" id="UP000595814"/>
    </source>
</evidence>
<gene>
    <name evidence="1" type="ORF">JFY71_04845</name>
</gene>
<accession>A0AC61N0T7</accession>
<name>A0AC61N0T7_9FIRM</name>
<keyword evidence="2" id="KW-1185">Reference proteome</keyword>
<sequence length="210" mass="24207">MDFYLNSILKIIVTVIILLIYIKISGKSQLAPMSAFDQIGNMVIGAIVGATILDSEMKILDSAIFIIIWILILLFIRFLKAKSLRVKEFINGKRIQLIENGVLITDNFLKTKLSVRDVEILLHNEGILGVNELKNLWFETNGQLTYDKKNEEILSMLVIENGILDEKVLKDIGKDKDWLMEQIEKSDAKKIEDIFCAEWVKEKLWIYPYN</sequence>
<evidence type="ECO:0000313" key="1">
    <source>
        <dbReference type="EMBL" id="QQK08866.1"/>
    </source>
</evidence>